<evidence type="ECO:0000256" key="4">
    <source>
        <dbReference type="ARBA" id="ARBA00022989"/>
    </source>
</evidence>
<dbReference type="GO" id="GO:0005886">
    <property type="term" value="C:plasma membrane"/>
    <property type="evidence" value="ECO:0007669"/>
    <property type="project" value="TreeGrafter"/>
</dbReference>
<dbReference type="GO" id="GO:0006820">
    <property type="term" value="P:monoatomic anion transport"/>
    <property type="evidence" value="ECO:0007669"/>
    <property type="project" value="InterPro"/>
</dbReference>
<dbReference type="EMBL" id="CP151510">
    <property type="protein sequence ID" value="WZN64596.1"/>
    <property type="molecule type" value="Genomic_DNA"/>
</dbReference>
<feature type="transmembrane region" description="Helical" evidence="7">
    <location>
        <begin position="648"/>
        <end position="668"/>
    </location>
</feature>
<feature type="transmembrane region" description="Helical" evidence="7">
    <location>
        <begin position="587"/>
        <end position="609"/>
    </location>
</feature>
<feature type="transmembrane region" description="Helical" evidence="7">
    <location>
        <begin position="943"/>
        <end position="964"/>
    </location>
</feature>
<keyword evidence="3 7" id="KW-0812">Transmembrane</keyword>
<keyword evidence="4 7" id="KW-1133">Transmembrane helix</keyword>
<name>A0AAX4PFF9_9CHLO</name>
<reference evidence="9 10" key="1">
    <citation type="submission" date="2024-03" db="EMBL/GenBank/DDBJ databases">
        <title>Complete genome sequence of the green alga Chloropicon roscoffensis RCC1871.</title>
        <authorList>
            <person name="Lemieux C."/>
            <person name="Pombert J.-F."/>
            <person name="Otis C."/>
            <person name="Turmel M."/>
        </authorList>
    </citation>
    <scope>NUCLEOTIDE SEQUENCE [LARGE SCALE GENOMIC DNA]</scope>
    <source>
        <strain evidence="9 10">RCC1871</strain>
    </source>
</reference>
<evidence type="ECO:0000259" key="8">
    <source>
        <dbReference type="Pfam" id="PF00955"/>
    </source>
</evidence>
<feature type="region of interest" description="Disordered" evidence="6">
    <location>
        <begin position="429"/>
        <end position="461"/>
    </location>
</feature>
<dbReference type="PANTHER" id="PTHR11453">
    <property type="entry name" value="ANION EXCHANGE PROTEIN"/>
    <property type="match status" value="1"/>
</dbReference>
<evidence type="ECO:0000256" key="1">
    <source>
        <dbReference type="ARBA" id="ARBA00004141"/>
    </source>
</evidence>
<feature type="domain" description="Bicarbonate transporter-like transmembrane" evidence="8">
    <location>
        <begin position="647"/>
        <end position="974"/>
    </location>
</feature>
<dbReference type="Proteomes" id="UP001472866">
    <property type="component" value="Chromosome 10"/>
</dbReference>
<dbReference type="Pfam" id="PF00955">
    <property type="entry name" value="HCO3_cotransp"/>
    <property type="match status" value="2"/>
</dbReference>
<feature type="compositionally biased region" description="Basic residues" evidence="6">
    <location>
        <begin position="451"/>
        <end position="461"/>
    </location>
</feature>
<evidence type="ECO:0000256" key="2">
    <source>
        <dbReference type="ARBA" id="ARBA00006262"/>
    </source>
</evidence>
<comment type="similarity">
    <text evidence="2">Belongs to the anion exchanger (TC 2.A.31.3) family.</text>
</comment>
<keyword evidence="5 7" id="KW-0472">Membrane</keyword>
<feature type="region of interest" description="Disordered" evidence="6">
    <location>
        <begin position="1"/>
        <end position="86"/>
    </location>
</feature>
<feature type="transmembrane region" description="Helical" evidence="7">
    <location>
        <begin position="902"/>
        <end position="923"/>
    </location>
</feature>
<evidence type="ECO:0000256" key="6">
    <source>
        <dbReference type="SAM" id="MobiDB-lite"/>
    </source>
</evidence>
<protein>
    <submittedName>
        <fullName evidence="9">Bicarbonate transporter</fullName>
    </submittedName>
</protein>
<feature type="region of interest" description="Disordered" evidence="6">
    <location>
        <begin position="394"/>
        <end position="415"/>
    </location>
</feature>
<evidence type="ECO:0000256" key="3">
    <source>
        <dbReference type="ARBA" id="ARBA00022692"/>
    </source>
</evidence>
<feature type="transmembrane region" description="Helical" evidence="7">
    <location>
        <begin position="506"/>
        <end position="524"/>
    </location>
</feature>
<dbReference type="GO" id="GO:0005452">
    <property type="term" value="F:solute:inorganic anion antiporter activity"/>
    <property type="evidence" value="ECO:0007669"/>
    <property type="project" value="InterPro"/>
</dbReference>
<feature type="compositionally biased region" description="Low complexity" evidence="6">
    <location>
        <begin position="7"/>
        <end position="20"/>
    </location>
</feature>
<feature type="transmembrane region" description="Helical" evidence="7">
    <location>
        <begin position="782"/>
        <end position="804"/>
    </location>
</feature>
<keyword evidence="10" id="KW-1185">Reference proteome</keyword>
<feature type="domain" description="Bicarbonate transporter-like transmembrane" evidence="8">
    <location>
        <begin position="471"/>
        <end position="646"/>
    </location>
</feature>
<dbReference type="AlphaFoldDB" id="A0AAX4PFF9"/>
<evidence type="ECO:0000256" key="7">
    <source>
        <dbReference type="SAM" id="Phobius"/>
    </source>
</evidence>
<feature type="compositionally biased region" description="Polar residues" evidence="6">
    <location>
        <begin position="63"/>
        <end position="77"/>
    </location>
</feature>
<feature type="transmembrane region" description="Helical" evidence="7">
    <location>
        <begin position="842"/>
        <end position="869"/>
    </location>
</feature>
<organism evidence="9 10">
    <name type="scientific">Chloropicon roscoffensis</name>
    <dbReference type="NCBI Taxonomy" id="1461544"/>
    <lineage>
        <taxon>Eukaryota</taxon>
        <taxon>Viridiplantae</taxon>
        <taxon>Chlorophyta</taxon>
        <taxon>Chloropicophyceae</taxon>
        <taxon>Chloropicales</taxon>
        <taxon>Chloropicaceae</taxon>
        <taxon>Chloropicon</taxon>
    </lineage>
</organism>
<gene>
    <name evidence="9" type="ORF">HKI87_10g61530</name>
</gene>
<feature type="compositionally biased region" description="Polar residues" evidence="6">
    <location>
        <begin position="157"/>
        <end position="166"/>
    </location>
</feature>
<dbReference type="GO" id="GO:0050801">
    <property type="term" value="P:monoatomic ion homeostasis"/>
    <property type="evidence" value="ECO:0007669"/>
    <property type="project" value="TreeGrafter"/>
</dbReference>
<dbReference type="InterPro" id="IPR003020">
    <property type="entry name" value="HCO3_transpt_euk"/>
</dbReference>
<evidence type="ECO:0000256" key="5">
    <source>
        <dbReference type="ARBA" id="ARBA00023136"/>
    </source>
</evidence>
<feature type="region of interest" description="Disordered" evidence="6">
    <location>
        <begin position="145"/>
        <end position="170"/>
    </location>
</feature>
<feature type="transmembrane region" description="Helical" evidence="7">
    <location>
        <begin position="680"/>
        <end position="700"/>
    </location>
</feature>
<accession>A0AAX4PFF9</accession>
<dbReference type="PANTHER" id="PTHR11453:SF127">
    <property type="entry name" value="SOLUTE CARRIER FAMILY 4 MEMBER 11"/>
    <property type="match status" value="1"/>
</dbReference>
<evidence type="ECO:0000313" key="10">
    <source>
        <dbReference type="Proteomes" id="UP001472866"/>
    </source>
</evidence>
<dbReference type="InterPro" id="IPR011531">
    <property type="entry name" value="HCO3_transpt-like_TM_dom"/>
</dbReference>
<sequence length="985" mass="109546">MGDVEMGAASGSSRSRSARSVTFNPSSAAVKEDDNGGSSSSDTEDEFDPVESKNLEEEEGLFRSQSMLDFSSRSSGLSDEGMKRSGSFSLDSLRMRRREEAFLLRQSTLIMRGPRILHMKGEELDTKNVSLELQAKHDLVALGESAGPRPEELANLEEQNSNPISTRSRDPLLKSRTQSILARTMLIREEVFTPTTILKQFASVLKEAKAFDVRLSTEHDGEGGEYKTIAAGDPTYGEALFLALESATLLEPGKRNNRGIFRCDVFHGRGYMVLSIDDQGSSLPSPLMMEGKAFSEVSLVANQTERVVLVARLGKPTAWSATGRTIHFVALVICCQNLPATANHLSTAHTFATLLSSEDFYVRAMESRKTAAMCRCVLDFVNQNLAKQERWLKRRQRKRKEKGGEGEDDDERNLRVQIEETSMTSMTLDKSEDVPFKKRGGCCPLPQTSKTSRKSQRKRAKSSSLIFTGRCLGILNDLMRLFKNYRSEWVVRPTVTDWFKVASGTIWQLFATIAPAISIGLVYNDVTGGAIGVTEILISEACCGIVYALCGSLSIGVFRSTGPLLAYVKILYKWSADNYGSLDFLLFYAWTGIWLGIWLTVAAVAEVSVLTRYCGRFTEEILALMVSMVFVVSACEELTAEITQTYDLSFVCLFMGTFSVSSVLSRANKSRFITKIMRQLITDLAPALSIVLLTGLSYSVPEKSKEILRVPMSTEPEPFSTTTGRSWLVNMWAVGWQEILFCAIPGLFLFLLYITEANIGALLTCRPGSKLRSGPPYLHYDLLLSGLLAVGCSVLGLPICMVSLPHSPMNVFVLGDTAESVEGREVVVRSREIRWPGLVSHLIMLALVGWASSWIATIPVGVAFGFLLYMGVESMISNDILQRVLLLVTDPQRTPPTHYTRFVRFGVTMRFTIIQAAAFVFLWCLHDNFYSSYLDTLPFSLAMLFPLFLLLMVPLRLFILPMFFTRLDLELLTAVEDHLIAKLFY</sequence>
<proteinExistence type="inferred from homology"/>
<comment type="subcellular location">
    <subcellularLocation>
        <location evidence="1">Membrane</location>
        <topology evidence="1">Multi-pass membrane protein</topology>
    </subcellularLocation>
</comment>
<feature type="transmembrane region" description="Helical" evidence="7">
    <location>
        <begin position="536"/>
        <end position="558"/>
    </location>
</feature>
<evidence type="ECO:0000313" key="9">
    <source>
        <dbReference type="EMBL" id="WZN64596.1"/>
    </source>
</evidence>
<feature type="transmembrane region" description="Helical" evidence="7">
    <location>
        <begin position="621"/>
        <end position="642"/>
    </location>
</feature>
<feature type="transmembrane region" description="Helical" evidence="7">
    <location>
        <begin position="734"/>
        <end position="754"/>
    </location>
</feature>